<organism evidence="3">
    <name type="scientific">Serratia fonticola</name>
    <dbReference type="NCBI Taxonomy" id="47917"/>
    <lineage>
        <taxon>Bacteria</taxon>
        <taxon>Pseudomonadati</taxon>
        <taxon>Pseudomonadota</taxon>
        <taxon>Gammaproteobacteria</taxon>
        <taxon>Enterobacterales</taxon>
        <taxon>Yersiniaceae</taxon>
        <taxon>Serratia</taxon>
    </lineage>
</organism>
<gene>
    <name evidence="3" type="ORF">FHU10_0839</name>
</gene>
<reference evidence="3" key="1">
    <citation type="submission" date="2019-06" db="EMBL/GenBank/DDBJ databases">
        <authorList>
            <person name="Deangelis K."/>
            <person name="Huntemann M."/>
            <person name="Clum A."/>
            <person name="Pillay M."/>
            <person name="Palaniappan K."/>
            <person name="Varghese N."/>
            <person name="Mikhailova N."/>
            <person name="Stamatis D."/>
            <person name="Reddy T."/>
            <person name="Daum C."/>
            <person name="Shapiro N."/>
            <person name="Ivanova N."/>
            <person name="Kyrpides N."/>
            <person name="Woyke T."/>
        </authorList>
    </citation>
    <scope>NUCLEOTIDE SEQUENCE [LARGE SCALE GENOMIC DNA]</scope>
    <source>
        <strain evidence="3">128R</strain>
    </source>
</reference>
<dbReference type="InterPro" id="IPR036388">
    <property type="entry name" value="WH-like_DNA-bd_sf"/>
</dbReference>
<evidence type="ECO:0000313" key="3">
    <source>
        <dbReference type="EMBL" id="TVZ68407.1"/>
    </source>
</evidence>
<evidence type="ECO:0000256" key="1">
    <source>
        <dbReference type="ARBA" id="ARBA00023125"/>
    </source>
</evidence>
<dbReference type="Gene3D" id="1.10.10.10">
    <property type="entry name" value="Winged helix-like DNA-binding domain superfamily/Winged helix DNA-binding domain"/>
    <property type="match status" value="1"/>
</dbReference>
<evidence type="ECO:0000259" key="2">
    <source>
        <dbReference type="PROSITE" id="PS00622"/>
    </source>
</evidence>
<dbReference type="InterPro" id="IPR016032">
    <property type="entry name" value="Sig_transdc_resp-reg_C-effctor"/>
</dbReference>
<proteinExistence type="predicted"/>
<dbReference type="AlphaFoldDB" id="A0A542D713"/>
<dbReference type="GO" id="GO:0006355">
    <property type="term" value="P:regulation of DNA-templated transcription"/>
    <property type="evidence" value="ECO:0007669"/>
    <property type="project" value="InterPro"/>
</dbReference>
<protein>
    <submittedName>
        <fullName evidence="3">Regulatory LuxR family protein</fullName>
    </submittedName>
</protein>
<sequence length="212" mass="24143">MIMKYNDVNPGERIFIAVKDNYLSHALKALIEDALIQYGHPVTIVECSHEATVIMTDEPFCLPELAYSVGVKSCNHANAGYVIIYNEKFPDYYEKCNQIISFIDINEPVESYRSAILKIVAIDSADSDKIETLCCSTCIRKNLTYRETDVIILMHLGYSVNQIAAELKCHPKSIYYYQGSVKRKLGLSSKVYFQKYLNTTMVNKKYSLTEMG</sequence>
<comment type="caution">
    <text evidence="3">The sequence shown here is derived from an EMBL/GenBank/DDBJ whole genome shotgun (WGS) entry which is preliminary data.</text>
</comment>
<name>A0A542D713_SERFO</name>
<accession>A0A542D713</accession>
<keyword evidence="1" id="KW-0238">DNA-binding</keyword>
<dbReference type="SUPFAM" id="SSF46894">
    <property type="entry name" value="C-terminal effector domain of the bipartite response regulators"/>
    <property type="match status" value="1"/>
</dbReference>
<dbReference type="SMART" id="SM00421">
    <property type="entry name" value="HTH_LUXR"/>
    <property type="match status" value="1"/>
</dbReference>
<dbReference type="PROSITE" id="PS00622">
    <property type="entry name" value="HTH_LUXR_1"/>
    <property type="match status" value="1"/>
</dbReference>
<dbReference type="Pfam" id="PF00196">
    <property type="entry name" value="GerE"/>
    <property type="match status" value="1"/>
</dbReference>
<dbReference type="GO" id="GO:0003677">
    <property type="term" value="F:DNA binding"/>
    <property type="evidence" value="ECO:0007669"/>
    <property type="project" value="UniProtKB-KW"/>
</dbReference>
<reference evidence="3" key="2">
    <citation type="submission" date="2019-08" db="EMBL/GenBank/DDBJ databases">
        <title>Investigation of anaerobic lignin degradation for improved lignocellulosic biofuels.</title>
        <authorList>
            <person name="Deangelis K.PhD."/>
        </authorList>
    </citation>
    <scope>NUCLEOTIDE SEQUENCE [LARGE SCALE GENOMIC DNA]</scope>
    <source>
        <strain evidence="3">128R</strain>
    </source>
</reference>
<dbReference type="EMBL" id="VISQ01000001">
    <property type="protein sequence ID" value="TVZ68407.1"/>
    <property type="molecule type" value="Genomic_DNA"/>
</dbReference>
<feature type="domain" description="HTH luxR-type" evidence="2">
    <location>
        <begin position="157"/>
        <end position="184"/>
    </location>
</feature>
<dbReference type="InterPro" id="IPR000792">
    <property type="entry name" value="Tscrpt_reg_LuxR_C"/>
</dbReference>